<feature type="domain" description="HTH tetR-type" evidence="3">
    <location>
        <begin position="6"/>
        <end position="66"/>
    </location>
</feature>
<evidence type="ECO:0000313" key="5">
    <source>
        <dbReference type="Proteomes" id="UP001375743"/>
    </source>
</evidence>
<dbReference type="InterPro" id="IPR001647">
    <property type="entry name" value="HTH_TetR"/>
</dbReference>
<dbReference type="InterPro" id="IPR009057">
    <property type="entry name" value="Homeodomain-like_sf"/>
</dbReference>
<dbReference type="InterPro" id="IPR013718">
    <property type="entry name" value="COQ9_C"/>
</dbReference>
<dbReference type="PROSITE" id="PS50977">
    <property type="entry name" value="HTH_TETR_2"/>
    <property type="match status" value="1"/>
</dbReference>
<dbReference type="Gene3D" id="1.10.357.10">
    <property type="entry name" value="Tetracycline Repressor, domain 2"/>
    <property type="match status" value="1"/>
</dbReference>
<evidence type="ECO:0000256" key="2">
    <source>
        <dbReference type="PROSITE-ProRule" id="PRU00335"/>
    </source>
</evidence>
<dbReference type="RefSeq" id="WP_418159301.1">
    <property type="nucleotide sequence ID" value="NZ_JBBLZC010000008.1"/>
</dbReference>
<evidence type="ECO:0000259" key="3">
    <source>
        <dbReference type="PROSITE" id="PS50977"/>
    </source>
</evidence>
<evidence type="ECO:0000256" key="1">
    <source>
        <dbReference type="ARBA" id="ARBA00023125"/>
    </source>
</evidence>
<proteinExistence type="predicted"/>
<protein>
    <recommendedName>
        <fullName evidence="3">HTH tetR-type domain-containing protein</fullName>
    </recommendedName>
</protein>
<name>A0ABU8XQF3_9PROT</name>
<sequence>MAERTTGQRPDLVELALALVAERGWRHLSFTEIARRADVPLSRVYAELPNRGALLETLSRRLDGQMLDVSIVDLEGLSPRERVFELVMRRFDAMAPYKEGLRALAREAAGDLELIAAGLCNLDRLSRWLLDAAETGDGPAMSAIARKILAGIYARVFRVWLDDDTPDLARTLAELDRRLQQAESLAHWTRGFRRRRGRGGEETATAPTAS</sequence>
<keyword evidence="5" id="KW-1185">Reference proteome</keyword>
<dbReference type="SUPFAM" id="SSF46689">
    <property type="entry name" value="Homeodomain-like"/>
    <property type="match status" value="1"/>
</dbReference>
<keyword evidence="1 2" id="KW-0238">DNA-binding</keyword>
<comment type="caution">
    <text evidence="4">The sequence shown here is derived from an EMBL/GenBank/DDBJ whole genome shotgun (WGS) entry which is preliminary data.</text>
</comment>
<dbReference type="Pfam" id="PF08511">
    <property type="entry name" value="COQ9"/>
    <property type="match status" value="1"/>
</dbReference>
<accession>A0ABU8XQF3</accession>
<reference evidence="4 5" key="1">
    <citation type="submission" date="2024-01" db="EMBL/GenBank/DDBJ databases">
        <title>Multi-omics insights into the function and evolution of sodium benzoate biodegradation pathways in Benzoatithermus flavus gen. nov., sp. nov. from hot spring.</title>
        <authorList>
            <person name="Hu C.-J."/>
            <person name="Li W.-J."/>
        </authorList>
    </citation>
    <scope>NUCLEOTIDE SEQUENCE [LARGE SCALE GENOMIC DNA]</scope>
    <source>
        <strain evidence="4 5">SYSU G07066</strain>
    </source>
</reference>
<gene>
    <name evidence="4" type="ORF">U1T56_09840</name>
</gene>
<dbReference type="Proteomes" id="UP001375743">
    <property type="component" value="Unassembled WGS sequence"/>
</dbReference>
<feature type="DNA-binding region" description="H-T-H motif" evidence="2">
    <location>
        <begin position="29"/>
        <end position="48"/>
    </location>
</feature>
<dbReference type="EMBL" id="JBBLZC010000008">
    <property type="protein sequence ID" value="MEK0083452.1"/>
    <property type="molecule type" value="Genomic_DNA"/>
</dbReference>
<evidence type="ECO:0000313" key="4">
    <source>
        <dbReference type="EMBL" id="MEK0083452.1"/>
    </source>
</evidence>
<organism evidence="4 5">
    <name type="scientific">Benzoatithermus flavus</name>
    <dbReference type="NCBI Taxonomy" id="3108223"/>
    <lineage>
        <taxon>Bacteria</taxon>
        <taxon>Pseudomonadati</taxon>
        <taxon>Pseudomonadota</taxon>
        <taxon>Alphaproteobacteria</taxon>
        <taxon>Geminicoccales</taxon>
        <taxon>Geminicoccaceae</taxon>
        <taxon>Benzoatithermus</taxon>
    </lineage>
</organism>